<dbReference type="InterPro" id="IPR008972">
    <property type="entry name" value="Cupredoxin"/>
</dbReference>
<dbReference type="AlphaFoldDB" id="A0A2H0BD50"/>
<proteinExistence type="predicted"/>
<evidence type="ECO:0000256" key="1">
    <source>
        <dbReference type="ARBA" id="ARBA00022723"/>
    </source>
</evidence>
<feature type="domain" description="Blue (type 1) copper" evidence="4">
    <location>
        <begin position="64"/>
        <end position="138"/>
    </location>
</feature>
<evidence type="ECO:0000256" key="2">
    <source>
        <dbReference type="ARBA" id="ARBA00023008"/>
    </source>
</evidence>
<comment type="caution">
    <text evidence="5">The sequence shown here is derived from an EMBL/GenBank/DDBJ whole genome shotgun (WGS) entry which is preliminary data.</text>
</comment>
<evidence type="ECO:0000259" key="4">
    <source>
        <dbReference type="Pfam" id="PF00127"/>
    </source>
</evidence>
<accession>A0A2H0BD50</accession>
<protein>
    <recommendedName>
        <fullName evidence="4">Blue (type 1) copper domain-containing protein</fullName>
    </recommendedName>
</protein>
<keyword evidence="3" id="KW-0472">Membrane</keyword>
<dbReference type="GO" id="GO:0005507">
    <property type="term" value="F:copper ion binding"/>
    <property type="evidence" value="ECO:0007669"/>
    <property type="project" value="InterPro"/>
</dbReference>
<sequence>MKTNAIWGIIVAIIIIGGAVYLFGQDNQDNTALENAPIVDETPNENINQEMEEPVVVIYTESGFEPSPVTINQGQTVQWVNNSSREMWPASAFHPTHAGYPEKTENDCSGSAFDACMGIGAGETWEFTFNEAGTWRYHDHLNASRTGTVEVR</sequence>
<dbReference type="GO" id="GO:0009055">
    <property type="term" value="F:electron transfer activity"/>
    <property type="evidence" value="ECO:0007669"/>
    <property type="project" value="InterPro"/>
</dbReference>
<evidence type="ECO:0000313" key="6">
    <source>
        <dbReference type="Proteomes" id="UP000229794"/>
    </source>
</evidence>
<keyword evidence="3" id="KW-0812">Transmembrane</keyword>
<dbReference type="Gene3D" id="2.60.40.420">
    <property type="entry name" value="Cupredoxins - blue copper proteins"/>
    <property type="match status" value="1"/>
</dbReference>
<reference evidence="5 6" key="1">
    <citation type="submission" date="2017-09" db="EMBL/GenBank/DDBJ databases">
        <title>Depth-based differentiation of microbial function through sediment-hosted aquifers and enrichment of novel symbionts in the deep terrestrial subsurface.</title>
        <authorList>
            <person name="Probst A.J."/>
            <person name="Ladd B."/>
            <person name="Jarett J.K."/>
            <person name="Geller-Mcgrath D.E."/>
            <person name="Sieber C.M."/>
            <person name="Emerson J.B."/>
            <person name="Anantharaman K."/>
            <person name="Thomas B.C."/>
            <person name="Malmstrom R."/>
            <person name="Stieglmeier M."/>
            <person name="Klingl A."/>
            <person name="Woyke T."/>
            <person name="Ryan C.M."/>
            <person name="Banfield J.F."/>
        </authorList>
    </citation>
    <scope>NUCLEOTIDE SEQUENCE [LARGE SCALE GENOMIC DNA]</scope>
    <source>
        <strain evidence="5">CG22_combo_CG10-13_8_21_14_all_42_17</strain>
    </source>
</reference>
<keyword evidence="3" id="KW-1133">Transmembrane helix</keyword>
<evidence type="ECO:0000313" key="5">
    <source>
        <dbReference type="EMBL" id="PIP55554.1"/>
    </source>
</evidence>
<evidence type="ECO:0000256" key="3">
    <source>
        <dbReference type="SAM" id="Phobius"/>
    </source>
</evidence>
<name>A0A2H0BD50_9BACT</name>
<keyword evidence="2" id="KW-0186">Copper</keyword>
<dbReference type="Pfam" id="PF00127">
    <property type="entry name" value="Copper-bind"/>
    <property type="match status" value="1"/>
</dbReference>
<dbReference type="SUPFAM" id="SSF49503">
    <property type="entry name" value="Cupredoxins"/>
    <property type="match status" value="1"/>
</dbReference>
<organism evidence="5 6">
    <name type="scientific">Candidatus Zambryskibacteria bacterium CG22_combo_CG10-13_8_21_14_all_42_17</name>
    <dbReference type="NCBI Taxonomy" id="1975118"/>
    <lineage>
        <taxon>Bacteria</taxon>
        <taxon>Candidatus Zambryskiibacteriota</taxon>
    </lineage>
</organism>
<dbReference type="EMBL" id="PCST01000035">
    <property type="protein sequence ID" value="PIP55554.1"/>
    <property type="molecule type" value="Genomic_DNA"/>
</dbReference>
<dbReference type="Proteomes" id="UP000229794">
    <property type="component" value="Unassembled WGS sequence"/>
</dbReference>
<gene>
    <name evidence="5" type="ORF">COX06_02655</name>
</gene>
<keyword evidence="1" id="KW-0479">Metal-binding</keyword>
<dbReference type="InterPro" id="IPR000923">
    <property type="entry name" value="BlueCu_1"/>
</dbReference>
<feature type="transmembrane region" description="Helical" evidence="3">
    <location>
        <begin position="6"/>
        <end position="24"/>
    </location>
</feature>